<evidence type="ECO:0000256" key="1">
    <source>
        <dbReference type="SAM" id="MobiDB-lite"/>
    </source>
</evidence>
<dbReference type="Proteomes" id="UP000572817">
    <property type="component" value="Unassembled WGS sequence"/>
</dbReference>
<evidence type="ECO:0000313" key="3">
    <source>
        <dbReference type="Proteomes" id="UP000572817"/>
    </source>
</evidence>
<dbReference type="OrthoDB" id="10513875at2759"/>
<feature type="region of interest" description="Disordered" evidence="1">
    <location>
        <begin position="331"/>
        <end position="380"/>
    </location>
</feature>
<evidence type="ECO:0000313" key="2">
    <source>
        <dbReference type="EMBL" id="KAF4306403.1"/>
    </source>
</evidence>
<dbReference type="AlphaFoldDB" id="A0A8H4N412"/>
<organism evidence="2 3">
    <name type="scientific">Botryosphaeria dothidea</name>
    <dbReference type="NCBI Taxonomy" id="55169"/>
    <lineage>
        <taxon>Eukaryota</taxon>
        <taxon>Fungi</taxon>
        <taxon>Dikarya</taxon>
        <taxon>Ascomycota</taxon>
        <taxon>Pezizomycotina</taxon>
        <taxon>Dothideomycetes</taxon>
        <taxon>Dothideomycetes incertae sedis</taxon>
        <taxon>Botryosphaeriales</taxon>
        <taxon>Botryosphaeriaceae</taxon>
        <taxon>Botryosphaeria</taxon>
    </lineage>
</organism>
<sequence length="380" mass="41461">MHPPPRTSSANQVEPSPYIYISGLQTPRPLSELRHWHARGHYIYDKLKYPVIPACVAGHGPDRLATASPGGHPAWKDTLDQTDIFESEESLKRQIGEVESAERALALEAEEKKLAAEEEEKLEKLERRKEEIKAKTWSGSRGKYGNEAGAKPHSFSGKVSGANLKAAGSGTQTPAQTPTGYKHTPYAYPDQLGPPHSMAPREMPHQHHSPALPTRKYSPQYPFPTPTGFALDQMVTPAPAYIQPALPAYGQSSTFDDVVRGMERQVLCFATPRPATEHPLMDDNSCDGGWWAQPVATPTMSVLSPRAANFVPGGIFTPDVRREFATPVAGAVGARPPLSPLEEQPKMHGHHARKRSDLNPMAGAFRPRAVLPGGPHGEDL</sequence>
<proteinExistence type="predicted"/>
<dbReference type="EMBL" id="WWBZ02000033">
    <property type="protein sequence ID" value="KAF4306403.1"/>
    <property type="molecule type" value="Genomic_DNA"/>
</dbReference>
<name>A0A8H4N412_9PEZI</name>
<accession>A0A8H4N412</accession>
<protein>
    <submittedName>
        <fullName evidence="2">Uncharacterized protein</fullName>
    </submittedName>
</protein>
<keyword evidence="3" id="KW-1185">Reference proteome</keyword>
<reference evidence="2" key="1">
    <citation type="submission" date="2020-04" db="EMBL/GenBank/DDBJ databases">
        <title>Genome Assembly and Annotation of Botryosphaeria dothidea sdau 11-99, a Latent Pathogen of Apple Fruit Ring Rot in China.</title>
        <authorList>
            <person name="Yu C."/>
            <person name="Diao Y."/>
            <person name="Lu Q."/>
            <person name="Zhao J."/>
            <person name="Cui S."/>
            <person name="Peng C."/>
            <person name="He B."/>
            <person name="Liu H."/>
        </authorList>
    </citation>
    <scope>NUCLEOTIDE SEQUENCE [LARGE SCALE GENOMIC DNA]</scope>
    <source>
        <strain evidence="2">Sdau11-99</strain>
    </source>
</reference>
<feature type="region of interest" description="Disordered" evidence="1">
    <location>
        <begin position="132"/>
        <end position="214"/>
    </location>
</feature>
<comment type="caution">
    <text evidence="2">The sequence shown here is derived from an EMBL/GenBank/DDBJ whole genome shotgun (WGS) entry which is preliminary data.</text>
</comment>
<feature type="compositionally biased region" description="Polar residues" evidence="1">
    <location>
        <begin position="169"/>
        <end position="179"/>
    </location>
</feature>
<gene>
    <name evidence="2" type="ORF">GTA08_BOTSDO05725</name>
</gene>